<dbReference type="InterPro" id="IPR011053">
    <property type="entry name" value="Single_hybrid_motif"/>
</dbReference>
<feature type="domain" description="AprE-like beta-barrel" evidence="2">
    <location>
        <begin position="334"/>
        <end position="416"/>
    </location>
</feature>
<evidence type="ECO:0000256" key="1">
    <source>
        <dbReference type="SAM" id="Phobius"/>
    </source>
</evidence>
<dbReference type="Gene3D" id="2.40.50.100">
    <property type="match status" value="1"/>
</dbReference>
<dbReference type="PANTHER" id="PTHR30386">
    <property type="entry name" value="MEMBRANE FUSION SUBUNIT OF EMRAB-TOLC MULTIDRUG EFFLUX PUMP"/>
    <property type="match status" value="1"/>
</dbReference>
<dbReference type="Proteomes" id="UP000645390">
    <property type="component" value="Unassembled WGS sequence"/>
</dbReference>
<dbReference type="PRINTS" id="PR01490">
    <property type="entry name" value="RTXTOXIND"/>
</dbReference>
<proteinExistence type="predicted"/>
<keyword evidence="1" id="KW-0472">Membrane</keyword>
<comment type="caution">
    <text evidence="3">The sequence shown here is derived from an EMBL/GenBank/DDBJ whole genome shotgun (WGS) entry which is preliminary data.</text>
</comment>
<dbReference type="Pfam" id="PF26002">
    <property type="entry name" value="Beta-barrel_AprE"/>
    <property type="match status" value="1"/>
</dbReference>
<organism evidence="3 4">
    <name type="scientific">Pedobacter mendelii</name>
    <dbReference type="NCBI Taxonomy" id="1908240"/>
    <lineage>
        <taxon>Bacteria</taxon>
        <taxon>Pseudomonadati</taxon>
        <taxon>Bacteroidota</taxon>
        <taxon>Sphingobacteriia</taxon>
        <taxon>Sphingobacteriales</taxon>
        <taxon>Sphingobacteriaceae</taxon>
        <taxon>Pedobacter</taxon>
    </lineage>
</organism>
<evidence type="ECO:0000259" key="2">
    <source>
        <dbReference type="Pfam" id="PF26002"/>
    </source>
</evidence>
<sequence length="435" mass="50213">MELEEIKLLNSSLYQQEIRSEEVQCIITAVPGWILRWGITLIFSILGGIILLSALIKYPDIVKTPLKINSLNSPKAILSKQNGKLIDLLVKEGEMVKKNQSLAYLESTANHMEVLKLSEALKAFQKEIMKNQINLATLPTNLNLGELQGNYQVFYQQYLQYLSTQKNGYYLSRMAFLEKDLKDIITLKSHIKKQEKIQLQEYANQEEEYKAYQKLFKNKVVSRSEYKQQENKFLASKYPLQVLETSILNNAISYQAKEKELLDLKHTIAEEQAKFMQSLNQYITASDAWILQYVLRSSIDGRVNFAGIVQQNQNIQSGQEIFIVNPGNADFFGEVQIPQYNMGKIRTGERTLVKLHSYPFEQYGMIRGKLTYISDVAYRDSVFIAKISFQHFENKDSGKKIILKNGMQADAEIVTEESSLLQRFYRNFTKILDNK</sequence>
<feature type="transmembrane region" description="Helical" evidence="1">
    <location>
        <begin position="37"/>
        <end position="56"/>
    </location>
</feature>
<name>A0ABQ2BKV2_9SPHI</name>
<keyword evidence="1" id="KW-0812">Transmembrane</keyword>
<evidence type="ECO:0000313" key="3">
    <source>
        <dbReference type="EMBL" id="GGI28659.1"/>
    </source>
</evidence>
<accession>A0ABQ2BKV2</accession>
<keyword evidence="4" id="KW-1185">Reference proteome</keyword>
<dbReference type="Gene3D" id="2.40.30.170">
    <property type="match status" value="1"/>
</dbReference>
<evidence type="ECO:0000313" key="4">
    <source>
        <dbReference type="Proteomes" id="UP000645390"/>
    </source>
</evidence>
<dbReference type="InterPro" id="IPR050739">
    <property type="entry name" value="MFP"/>
</dbReference>
<dbReference type="PANTHER" id="PTHR30386:SF28">
    <property type="entry name" value="EXPORTED PROTEIN"/>
    <property type="match status" value="1"/>
</dbReference>
<dbReference type="EMBL" id="BMDJ01000011">
    <property type="protein sequence ID" value="GGI28659.1"/>
    <property type="molecule type" value="Genomic_DNA"/>
</dbReference>
<protein>
    <submittedName>
        <fullName evidence="3">Hemolysin</fullName>
    </submittedName>
</protein>
<keyword evidence="1" id="KW-1133">Transmembrane helix</keyword>
<dbReference type="SUPFAM" id="SSF51230">
    <property type="entry name" value="Single hybrid motif"/>
    <property type="match status" value="1"/>
</dbReference>
<reference evidence="4" key="1">
    <citation type="journal article" date="2019" name="Int. J. Syst. Evol. Microbiol.">
        <title>The Global Catalogue of Microorganisms (GCM) 10K type strain sequencing project: providing services to taxonomists for standard genome sequencing and annotation.</title>
        <authorList>
            <consortium name="The Broad Institute Genomics Platform"/>
            <consortium name="The Broad Institute Genome Sequencing Center for Infectious Disease"/>
            <person name="Wu L."/>
            <person name="Ma J."/>
        </authorList>
    </citation>
    <scope>NUCLEOTIDE SEQUENCE [LARGE SCALE GENOMIC DNA]</scope>
    <source>
        <strain evidence="4">CCM 8939</strain>
    </source>
</reference>
<gene>
    <name evidence="3" type="ORF">GCM10008119_33750</name>
</gene>
<dbReference type="InterPro" id="IPR058982">
    <property type="entry name" value="Beta-barrel_AprE"/>
</dbReference>
<dbReference type="RefSeq" id="WP_188416709.1">
    <property type="nucleotide sequence ID" value="NZ_BMDJ01000011.1"/>
</dbReference>